<dbReference type="PROSITE" id="PS51257">
    <property type="entry name" value="PROKAR_LIPOPROTEIN"/>
    <property type="match status" value="1"/>
</dbReference>
<accession>A0A7Y9S036</accession>
<name>A0A7Y9S036_9ACTN</name>
<keyword evidence="1" id="KW-0732">Signal</keyword>
<protein>
    <submittedName>
        <fullName evidence="2">Uncharacterized protein</fullName>
    </submittedName>
</protein>
<comment type="caution">
    <text evidence="2">The sequence shown here is derived from an EMBL/GenBank/DDBJ whole genome shotgun (WGS) entry which is preliminary data.</text>
</comment>
<sequence length="292" mass="31156">MKRSLIAVGVLPFLALAACSSDGDDKGQQTSRDAECLVELGSISPIESLRSGGTGQAPVWIDGVAYFADDSRDGPVVIEAHGESGEETFEVTDPEGPGRAGGQRELLGQVEGDLLLGHNDGEDAFLVHRLTTDGTVVWTKESPRKPRLIAADGAIRLDSSEFIDAATGKALPDHVDQSFELLPIEDGADDALLLDRSSGVWSYMDTEFENHYLTAPDGEGDPWVIPTSTPMGLCGDNVYLVEGTTLKVFDLGSHDEPLSEIDLGAEPSSRTITVSKDAVAVDLNDHYAFVTR</sequence>
<evidence type="ECO:0000313" key="3">
    <source>
        <dbReference type="Proteomes" id="UP000540656"/>
    </source>
</evidence>
<gene>
    <name evidence="2" type="ORF">BJ980_002378</name>
</gene>
<dbReference type="AlphaFoldDB" id="A0A7Y9S036"/>
<feature type="signal peptide" evidence="1">
    <location>
        <begin position="1"/>
        <end position="17"/>
    </location>
</feature>
<evidence type="ECO:0000313" key="2">
    <source>
        <dbReference type="EMBL" id="NYG59455.1"/>
    </source>
</evidence>
<dbReference type="EMBL" id="JACCAA010000001">
    <property type="protein sequence ID" value="NYG59455.1"/>
    <property type="molecule type" value="Genomic_DNA"/>
</dbReference>
<dbReference type="Proteomes" id="UP000540656">
    <property type="component" value="Unassembled WGS sequence"/>
</dbReference>
<proteinExistence type="predicted"/>
<feature type="chain" id="PRO_5038569816" evidence="1">
    <location>
        <begin position="18"/>
        <end position="292"/>
    </location>
</feature>
<dbReference type="RefSeq" id="WP_179502500.1">
    <property type="nucleotide sequence ID" value="NZ_JACCAA010000001.1"/>
</dbReference>
<organism evidence="2 3">
    <name type="scientific">Nocardioides daedukensis</name>
    <dbReference type="NCBI Taxonomy" id="634462"/>
    <lineage>
        <taxon>Bacteria</taxon>
        <taxon>Bacillati</taxon>
        <taxon>Actinomycetota</taxon>
        <taxon>Actinomycetes</taxon>
        <taxon>Propionibacteriales</taxon>
        <taxon>Nocardioidaceae</taxon>
        <taxon>Nocardioides</taxon>
    </lineage>
</organism>
<evidence type="ECO:0000256" key="1">
    <source>
        <dbReference type="SAM" id="SignalP"/>
    </source>
</evidence>
<reference evidence="2 3" key="1">
    <citation type="submission" date="2020-07" db="EMBL/GenBank/DDBJ databases">
        <title>Sequencing the genomes of 1000 actinobacteria strains.</title>
        <authorList>
            <person name="Klenk H.-P."/>
        </authorList>
    </citation>
    <scope>NUCLEOTIDE SEQUENCE [LARGE SCALE GENOMIC DNA]</scope>
    <source>
        <strain evidence="2 3">DSM 23819</strain>
    </source>
</reference>
<keyword evidence="3" id="KW-1185">Reference proteome</keyword>